<keyword evidence="3" id="KW-1185">Reference proteome</keyword>
<dbReference type="AlphaFoldDB" id="A0A917G710"/>
<reference evidence="2" key="2">
    <citation type="submission" date="2020-09" db="EMBL/GenBank/DDBJ databases">
        <authorList>
            <person name="Sun Q."/>
            <person name="Zhou Y."/>
        </authorList>
    </citation>
    <scope>NUCLEOTIDE SEQUENCE</scope>
    <source>
        <strain evidence="2">CGMCC 1.12987</strain>
    </source>
</reference>
<name>A0A917G710_9BACL</name>
<reference evidence="2" key="1">
    <citation type="journal article" date="2014" name="Int. J. Syst. Evol. Microbiol.">
        <title>Complete genome sequence of Corynebacterium casei LMG S-19264T (=DSM 44701T), isolated from a smear-ripened cheese.</title>
        <authorList>
            <consortium name="US DOE Joint Genome Institute (JGI-PGF)"/>
            <person name="Walter F."/>
            <person name="Albersmeier A."/>
            <person name="Kalinowski J."/>
            <person name="Ruckert C."/>
        </authorList>
    </citation>
    <scope>NUCLEOTIDE SEQUENCE</scope>
    <source>
        <strain evidence="2">CGMCC 1.12987</strain>
    </source>
</reference>
<feature type="domain" description="Glycosyl hydrolase family 32 C-terminal" evidence="1">
    <location>
        <begin position="14"/>
        <end position="66"/>
    </location>
</feature>
<protein>
    <recommendedName>
        <fullName evidence="1">Glycosyl hydrolase family 32 C-terminal domain-containing protein</fullName>
    </recommendedName>
</protein>
<dbReference type="EMBL" id="BMGR01000022">
    <property type="protein sequence ID" value="GGG25372.1"/>
    <property type="molecule type" value="Genomic_DNA"/>
</dbReference>
<proteinExistence type="predicted"/>
<sequence>MKSCKAGTADERYLTHHVFLDRSAVELYINDGLALMTVFDFPERTGAEIRFYVKDGAAAIDRPDFWILASG</sequence>
<evidence type="ECO:0000259" key="1">
    <source>
        <dbReference type="Pfam" id="PF08244"/>
    </source>
</evidence>
<comment type="caution">
    <text evidence="2">The sequence shown here is derived from an EMBL/GenBank/DDBJ whole genome shotgun (WGS) entry which is preliminary data.</text>
</comment>
<accession>A0A917G710</accession>
<dbReference type="Pfam" id="PF08244">
    <property type="entry name" value="Glyco_hydro_32C"/>
    <property type="match status" value="1"/>
</dbReference>
<dbReference type="InterPro" id="IPR013189">
    <property type="entry name" value="Glyco_hydro_32_C"/>
</dbReference>
<dbReference type="SUPFAM" id="SSF49899">
    <property type="entry name" value="Concanavalin A-like lectins/glucanases"/>
    <property type="match status" value="1"/>
</dbReference>
<dbReference type="Proteomes" id="UP000644756">
    <property type="component" value="Unassembled WGS sequence"/>
</dbReference>
<gene>
    <name evidence="2" type="ORF">GCM10010916_47280</name>
</gene>
<dbReference type="InterPro" id="IPR013320">
    <property type="entry name" value="ConA-like_dom_sf"/>
</dbReference>
<evidence type="ECO:0000313" key="3">
    <source>
        <dbReference type="Proteomes" id="UP000644756"/>
    </source>
</evidence>
<evidence type="ECO:0000313" key="2">
    <source>
        <dbReference type="EMBL" id="GGG25372.1"/>
    </source>
</evidence>
<dbReference type="Gene3D" id="2.60.120.560">
    <property type="entry name" value="Exo-inulinase, domain 1"/>
    <property type="match status" value="1"/>
</dbReference>
<organism evidence="2 3">
    <name type="scientific">Paenibacillus abyssi</name>
    <dbReference type="NCBI Taxonomy" id="1340531"/>
    <lineage>
        <taxon>Bacteria</taxon>
        <taxon>Bacillati</taxon>
        <taxon>Bacillota</taxon>
        <taxon>Bacilli</taxon>
        <taxon>Bacillales</taxon>
        <taxon>Paenibacillaceae</taxon>
        <taxon>Paenibacillus</taxon>
    </lineage>
</organism>